<dbReference type="PROSITE" id="PS01124">
    <property type="entry name" value="HTH_ARAC_FAMILY_2"/>
    <property type="match status" value="1"/>
</dbReference>
<organism evidence="5 6">
    <name type="scientific">Antrihabitans stalagmiti</name>
    <dbReference type="NCBI Taxonomy" id="2799499"/>
    <lineage>
        <taxon>Bacteria</taxon>
        <taxon>Bacillati</taxon>
        <taxon>Actinomycetota</taxon>
        <taxon>Actinomycetes</taxon>
        <taxon>Mycobacteriales</taxon>
        <taxon>Nocardiaceae</taxon>
        <taxon>Antrihabitans</taxon>
    </lineage>
</organism>
<gene>
    <name evidence="5" type="ORF">JGU71_14940</name>
</gene>
<sequence>MQYFERPPAPQLAPYVRKLWFLRGPRPARYEKILPLPFVHFIVNLSDPYWVVGPDGDRHTELAAGFVSGIQPRYVVIEDPEVLHHVGIEFQPYGIRDFTALPVAALTTTVRAGGDVLPGSDGLREHLAGCAAEHACDRLEQFILALPRSKPDPRVVAACRRIDADSDLDIASLATDFGIAHRTLIELFRRYCGIAPKAYADVVRLHQFLNALPLDGRTPTWTELVASSSYYDQSHFIATFKRFTGFTPARYLDIVGRLGHDYASFVPIGDLG</sequence>
<dbReference type="PANTHER" id="PTHR46796">
    <property type="entry name" value="HTH-TYPE TRANSCRIPTIONAL ACTIVATOR RHAS-RELATED"/>
    <property type="match status" value="1"/>
</dbReference>
<dbReference type="Gene3D" id="1.10.10.60">
    <property type="entry name" value="Homeodomain-like"/>
    <property type="match status" value="1"/>
</dbReference>
<dbReference type="RefSeq" id="WP_199704923.1">
    <property type="nucleotide sequence ID" value="NZ_JAEMNV010000004.1"/>
</dbReference>
<evidence type="ECO:0000256" key="3">
    <source>
        <dbReference type="ARBA" id="ARBA00023163"/>
    </source>
</evidence>
<dbReference type="PROSITE" id="PS00041">
    <property type="entry name" value="HTH_ARAC_FAMILY_1"/>
    <property type="match status" value="1"/>
</dbReference>
<evidence type="ECO:0000313" key="5">
    <source>
        <dbReference type="EMBL" id="MBJ8340184.1"/>
    </source>
</evidence>
<dbReference type="Pfam" id="PF20240">
    <property type="entry name" value="DUF6597"/>
    <property type="match status" value="1"/>
</dbReference>
<protein>
    <submittedName>
        <fullName evidence="5">Helix-turn-helix transcriptional regulator</fullName>
    </submittedName>
</protein>
<keyword evidence="1" id="KW-0805">Transcription regulation</keyword>
<dbReference type="InterPro" id="IPR046532">
    <property type="entry name" value="DUF6597"/>
</dbReference>
<keyword evidence="6" id="KW-1185">Reference proteome</keyword>
<dbReference type="GO" id="GO:0003700">
    <property type="term" value="F:DNA-binding transcription factor activity"/>
    <property type="evidence" value="ECO:0007669"/>
    <property type="project" value="InterPro"/>
</dbReference>
<feature type="domain" description="HTH araC/xylS-type" evidence="4">
    <location>
        <begin position="153"/>
        <end position="254"/>
    </location>
</feature>
<proteinExistence type="predicted"/>
<dbReference type="InterPro" id="IPR050204">
    <property type="entry name" value="AraC_XylS_family_regulators"/>
</dbReference>
<dbReference type="SMART" id="SM00342">
    <property type="entry name" value="HTH_ARAC"/>
    <property type="match status" value="1"/>
</dbReference>
<keyword evidence="3" id="KW-0804">Transcription</keyword>
<reference evidence="5" key="1">
    <citation type="submission" date="2020-12" db="EMBL/GenBank/DDBJ databases">
        <title>Antrihabitans popcorni sp. nov. and Antrihabitans auranticaus sp. nov., isolated from a larva cave.</title>
        <authorList>
            <person name="Lee S.D."/>
            <person name="Kim I.S."/>
        </authorList>
    </citation>
    <scope>NUCLEOTIDE SEQUENCE</scope>
    <source>
        <strain evidence="5">YC3-6</strain>
    </source>
</reference>
<dbReference type="GO" id="GO:0043565">
    <property type="term" value="F:sequence-specific DNA binding"/>
    <property type="evidence" value="ECO:0007669"/>
    <property type="project" value="InterPro"/>
</dbReference>
<dbReference type="InterPro" id="IPR018060">
    <property type="entry name" value="HTH_AraC"/>
</dbReference>
<evidence type="ECO:0000256" key="2">
    <source>
        <dbReference type="ARBA" id="ARBA00023125"/>
    </source>
</evidence>
<evidence type="ECO:0000259" key="4">
    <source>
        <dbReference type="PROSITE" id="PS01124"/>
    </source>
</evidence>
<dbReference type="Pfam" id="PF12833">
    <property type="entry name" value="HTH_18"/>
    <property type="match status" value="1"/>
</dbReference>
<dbReference type="EMBL" id="JAEMNV010000004">
    <property type="protein sequence ID" value="MBJ8340184.1"/>
    <property type="molecule type" value="Genomic_DNA"/>
</dbReference>
<name>A0A934U410_9NOCA</name>
<keyword evidence="2" id="KW-0238">DNA-binding</keyword>
<evidence type="ECO:0000256" key="1">
    <source>
        <dbReference type="ARBA" id="ARBA00023015"/>
    </source>
</evidence>
<evidence type="ECO:0000313" key="6">
    <source>
        <dbReference type="Proteomes" id="UP000655868"/>
    </source>
</evidence>
<accession>A0A934U410</accession>
<comment type="caution">
    <text evidence="5">The sequence shown here is derived from an EMBL/GenBank/DDBJ whole genome shotgun (WGS) entry which is preliminary data.</text>
</comment>
<dbReference type="InterPro" id="IPR018062">
    <property type="entry name" value="HTH_AraC-typ_CS"/>
</dbReference>
<dbReference type="Proteomes" id="UP000655868">
    <property type="component" value="Unassembled WGS sequence"/>
</dbReference>
<dbReference type="AlphaFoldDB" id="A0A934U410"/>